<evidence type="ECO:0000256" key="4">
    <source>
        <dbReference type="ARBA" id="ARBA00023143"/>
    </source>
</evidence>
<comment type="subcellular location">
    <subcellularLocation>
        <location evidence="5">Secreted</location>
    </subcellularLocation>
    <subcellularLocation>
        <location evidence="5">Bacterial flagellum</location>
    </subcellularLocation>
</comment>
<keyword evidence="5" id="KW-0964">Secreted</keyword>
<evidence type="ECO:0000256" key="5">
    <source>
        <dbReference type="RuleBase" id="RU362066"/>
    </source>
</evidence>
<evidence type="ECO:0000259" key="6">
    <source>
        <dbReference type="Pfam" id="PF02465"/>
    </source>
</evidence>
<gene>
    <name evidence="8" type="ORF">C8D93_101540</name>
</gene>
<comment type="caution">
    <text evidence="8">The sequence shown here is derived from an EMBL/GenBank/DDBJ whole genome shotgun (WGS) entry which is preliminary data.</text>
</comment>
<reference evidence="8 9" key="1">
    <citation type="submission" date="2018-04" db="EMBL/GenBank/DDBJ databases">
        <title>Genomic Encyclopedia of Type Strains, Phase IV (KMG-IV): sequencing the most valuable type-strain genomes for metagenomic binning, comparative biology and taxonomic classification.</title>
        <authorList>
            <person name="Goeker M."/>
        </authorList>
    </citation>
    <scope>NUCLEOTIDE SEQUENCE [LARGE SCALE GENOMIC DNA]</scope>
    <source>
        <strain evidence="8 9">DSM 104150</strain>
    </source>
</reference>
<evidence type="ECO:0000256" key="1">
    <source>
        <dbReference type="ARBA" id="ARBA00009764"/>
    </source>
</evidence>
<organism evidence="8 9">
    <name type="scientific">Sinimarinibacterium flocculans</name>
    <dbReference type="NCBI Taxonomy" id="985250"/>
    <lineage>
        <taxon>Bacteria</taxon>
        <taxon>Pseudomonadati</taxon>
        <taxon>Pseudomonadota</taxon>
        <taxon>Gammaproteobacteria</taxon>
        <taxon>Nevskiales</taxon>
        <taxon>Nevskiaceae</taxon>
        <taxon>Sinimarinibacterium</taxon>
    </lineage>
</organism>
<dbReference type="InterPro" id="IPR003481">
    <property type="entry name" value="FliD_N"/>
</dbReference>
<evidence type="ECO:0000313" key="9">
    <source>
        <dbReference type="Proteomes" id="UP000248330"/>
    </source>
</evidence>
<protein>
    <recommendedName>
        <fullName evidence="5">Flagellar hook-associated protein 2</fullName>
        <shortName evidence="5">HAP2</shortName>
    </recommendedName>
    <alternativeName>
        <fullName evidence="5">Flagellar cap protein</fullName>
    </alternativeName>
</protein>
<comment type="subunit">
    <text evidence="2 5">Homopentamer.</text>
</comment>
<name>A0A318EFB5_9GAMM</name>
<accession>A0A318EFB5</accession>
<feature type="domain" description="Flagellar hook-associated protein 2 C-terminal" evidence="7">
    <location>
        <begin position="202"/>
        <end position="422"/>
    </location>
</feature>
<dbReference type="InterPro" id="IPR010809">
    <property type="entry name" value="FliD_C"/>
</dbReference>
<evidence type="ECO:0000256" key="3">
    <source>
        <dbReference type="ARBA" id="ARBA00023054"/>
    </source>
</evidence>
<comment type="function">
    <text evidence="5">Required for morphogenesis and for the elongation of the flagellar filament by facilitating polymerization of the flagellin monomers at the tip of growing filament. Forms a capping structure, which prevents flagellin subunits (transported through the central channel of the flagellum) from leaking out without polymerization at the distal end.</text>
</comment>
<dbReference type="Pfam" id="PF07195">
    <property type="entry name" value="FliD_C"/>
    <property type="match status" value="1"/>
</dbReference>
<sequence>MASISSLGVGSGLDIASLVSQLVAAERAPTQNRIDTSQSRINVQLSAIGTFKGALADVRSKLETLQSGALAGLKASSSKTETFTATAADGAVVGDYQVEVVSLARAHKMVSGAYADGAGTVLANGDVEISVGGEPFTVTLGDGNNTLEDLRRMINESADNTGVSATLINEAGGTRLMLTAWDTGTARQIAVTGMAFSEQQAAADAHVRIEGFDHYASSNTVTDAIDGLTLKLVAAEPGVSHTLSVGHDAEAAQKAVTAFVNAYNAAVKTIGSLTRYNADTRQAAALTGDSTVRGAMQALRGVIGSGNGTGTFRFLSDIGISTQTDGTLKLDTQALTDALASDRSAVVTLLDGEGGYAERLAAVLDNVVGDDGQVETRTDSLQARLKDLGRQQDALNLRMEQVENRYRSQFTALDTLVAQMNSTSSYLTQQLASLANLTTQNK</sequence>
<dbReference type="GO" id="GO:0005576">
    <property type="term" value="C:extracellular region"/>
    <property type="evidence" value="ECO:0007669"/>
    <property type="project" value="UniProtKB-SubCell"/>
</dbReference>
<feature type="domain" description="Flagellar hook-associated protein 2 N-terminal" evidence="6">
    <location>
        <begin position="11"/>
        <end position="107"/>
    </location>
</feature>
<dbReference type="RefSeq" id="WP_170123858.1">
    <property type="nucleotide sequence ID" value="NZ_CAWNXA010000001.1"/>
</dbReference>
<keyword evidence="8" id="KW-0969">Cilium</keyword>
<evidence type="ECO:0000256" key="2">
    <source>
        <dbReference type="ARBA" id="ARBA00011255"/>
    </source>
</evidence>
<dbReference type="Pfam" id="PF07196">
    <property type="entry name" value="Flagellin_IN"/>
    <property type="match status" value="1"/>
</dbReference>
<dbReference type="InterPro" id="IPR040026">
    <property type="entry name" value="FliD"/>
</dbReference>
<keyword evidence="9" id="KW-1185">Reference proteome</keyword>
<keyword evidence="8" id="KW-0966">Cell projection</keyword>
<comment type="similarity">
    <text evidence="1 5">Belongs to the FliD family.</text>
</comment>
<dbReference type="GO" id="GO:0009424">
    <property type="term" value="C:bacterial-type flagellum hook"/>
    <property type="evidence" value="ECO:0007669"/>
    <property type="project" value="UniProtKB-UniRule"/>
</dbReference>
<keyword evidence="8" id="KW-0282">Flagellum</keyword>
<evidence type="ECO:0000313" key="8">
    <source>
        <dbReference type="EMBL" id="PXV71489.1"/>
    </source>
</evidence>
<dbReference type="GO" id="GO:0009421">
    <property type="term" value="C:bacterial-type flagellum filament cap"/>
    <property type="evidence" value="ECO:0007669"/>
    <property type="project" value="InterPro"/>
</dbReference>
<proteinExistence type="inferred from homology"/>
<dbReference type="GO" id="GO:0007155">
    <property type="term" value="P:cell adhesion"/>
    <property type="evidence" value="ECO:0007669"/>
    <property type="project" value="InterPro"/>
</dbReference>
<dbReference type="Proteomes" id="UP000248330">
    <property type="component" value="Unassembled WGS sequence"/>
</dbReference>
<dbReference type="PANTHER" id="PTHR30288">
    <property type="entry name" value="FLAGELLAR CAP/ASSEMBLY PROTEIN FLID"/>
    <property type="match status" value="1"/>
</dbReference>
<dbReference type="InterPro" id="IPR010810">
    <property type="entry name" value="Flagellin_hook_IN_motif"/>
</dbReference>
<dbReference type="AlphaFoldDB" id="A0A318EFB5"/>
<keyword evidence="3" id="KW-0175">Coiled coil</keyword>
<evidence type="ECO:0000259" key="7">
    <source>
        <dbReference type="Pfam" id="PF07195"/>
    </source>
</evidence>
<dbReference type="GO" id="GO:0071973">
    <property type="term" value="P:bacterial-type flagellum-dependent cell motility"/>
    <property type="evidence" value="ECO:0007669"/>
    <property type="project" value="TreeGrafter"/>
</dbReference>
<dbReference type="PANTHER" id="PTHR30288:SF0">
    <property type="entry name" value="FLAGELLAR HOOK-ASSOCIATED PROTEIN 2"/>
    <property type="match status" value="1"/>
</dbReference>
<keyword evidence="4 5" id="KW-0975">Bacterial flagellum</keyword>
<dbReference type="Pfam" id="PF02465">
    <property type="entry name" value="FliD_N"/>
    <property type="match status" value="1"/>
</dbReference>
<dbReference type="EMBL" id="QICN01000001">
    <property type="protein sequence ID" value="PXV71489.1"/>
    <property type="molecule type" value="Genomic_DNA"/>
</dbReference>